<feature type="domain" description="Cadherin" evidence="10">
    <location>
        <begin position="806"/>
        <end position="924"/>
    </location>
</feature>
<comment type="subcellular location">
    <subcellularLocation>
        <location evidence="1">Membrane</location>
    </subcellularLocation>
</comment>
<dbReference type="InterPro" id="IPR020894">
    <property type="entry name" value="Cadherin_CS"/>
</dbReference>
<name>A0AAE0WDY0_9BIVA</name>
<dbReference type="Proteomes" id="UP001195483">
    <property type="component" value="Unassembled WGS sequence"/>
</dbReference>
<keyword evidence="6 9" id="KW-0472">Membrane</keyword>
<feature type="region of interest" description="Disordered" evidence="8">
    <location>
        <begin position="1287"/>
        <end position="1310"/>
    </location>
</feature>
<feature type="domain" description="Cadherin" evidence="10">
    <location>
        <begin position="359"/>
        <end position="479"/>
    </location>
</feature>
<feature type="domain" description="Cadherin" evidence="10">
    <location>
        <begin position="114"/>
        <end position="228"/>
    </location>
</feature>
<comment type="caution">
    <text evidence="11">The sequence shown here is derived from an EMBL/GenBank/DDBJ whole genome shotgun (WGS) entry which is preliminary data.</text>
</comment>
<reference evidence="11" key="2">
    <citation type="journal article" date="2021" name="Genome Biol. Evol.">
        <title>Developing a high-quality reference genome for a parasitic bivalve with doubly uniparental inheritance (Bivalvia: Unionida).</title>
        <authorList>
            <person name="Smith C.H."/>
        </authorList>
    </citation>
    <scope>NUCLEOTIDE SEQUENCE</scope>
    <source>
        <strain evidence="11">CHS0354</strain>
        <tissue evidence="11">Mantle</tissue>
    </source>
</reference>
<dbReference type="InterPro" id="IPR002126">
    <property type="entry name" value="Cadherin-like_dom"/>
</dbReference>
<evidence type="ECO:0000313" key="12">
    <source>
        <dbReference type="Proteomes" id="UP001195483"/>
    </source>
</evidence>
<organism evidence="11 12">
    <name type="scientific">Potamilus streckersoni</name>
    <dbReference type="NCBI Taxonomy" id="2493646"/>
    <lineage>
        <taxon>Eukaryota</taxon>
        <taxon>Metazoa</taxon>
        <taxon>Spiralia</taxon>
        <taxon>Lophotrochozoa</taxon>
        <taxon>Mollusca</taxon>
        <taxon>Bivalvia</taxon>
        <taxon>Autobranchia</taxon>
        <taxon>Heteroconchia</taxon>
        <taxon>Palaeoheterodonta</taxon>
        <taxon>Unionida</taxon>
        <taxon>Unionoidea</taxon>
        <taxon>Unionidae</taxon>
        <taxon>Ambleminae</taxon>
        <taxon>Lampsilini</taxon>
        <taxon>Potamilus</taxon>
    </lineage>
</organism>
<evidence type="ECO:0000256" key="2">
    <source>
        <dbReference type="ARBA" id="ARBA00022692"/>
    </source>
</evidence>
<dbReference type="PANTHER" id="PTHR24026">
    <property type="entry name" value="FAT ATYPICAL CADHERIN-RELATED"/>
    <property type="match status" value="1"/>
</dbReference>
<dbReference type="FunFam" id="2.60.40.60:FF:000092">
    <property type="entry name" value="Protocadherin 8"/>
    <property type="match status" value="1"/>
</dbReference>
<protein>
    <recommendedName>
        <fullName evidence="10">Cadherin domain-containing protein</fullName>
    </recommendedName>
</protein>
<keyword evidence="2 9" id="KW-0812">Transmembrane</keyword>
<dbReference type="PROSITE" id="PS50268">
    <property type="entry name" value="CADHERIN_2"/>
    <property type="match status" value="8"/>
</dbReference>
<feature type="domain" description="Cadherin" evidence="10">
    <location>
        <begin position="229"/>
        <end position="358"/>
    </location>
</feature>
<gene>
    <name evidence="11" type="ORF">CHS0354_028046</name>
</gene>
<accession>A0AAE0WDY0</accession>
<keyword evidence="4 7" id="KW-0106">Calcium</keyword>
<dbReference type="SMART" id="SM00112">
    <property type="entry name" value="CA"/>
    <property type="match status" value="8"/>
</dbReference>
<dbReference type="GO" id="GO:0005509">
    <property type="term" value="F:calcium ion binding"/>
    <property type="evidence" value="ECO:0007669"/>
    <property type="project" value="UniProtKB-UniRule"/>
</dbReference>
<evidence type="ECO:0000256" key="1">
    <source>
        <dbReference type="ARBA" id="ARBA00004370"/>
    </source>
</evidence>
<dbReference type="PRINTS" id="PR00205">
    <property type="entry name" value="CADHERIN"/>
</dbReference>
<dbReference type="CDD" id="cd11304">
    <property type="entry name" value="Cadherin_repeat"/>
    <property type="match status" value="7"/>
</dbReference>
<evidence type="ECO:0000259" key="10">
    <source>
        <dbReference type="PROSITE" id="PS50268"/>
    </source>
</evidence>
<feature type="domain" description="Cadherin" evidence="10">
    <location>
        <begin position="59"/>
        <end position="113"/>
    </location>
</feature>
<dbReference type="Gene3D" id="2.60.40.60">
    <property type="entry name" value="Cadherins"/>
    <property type="match status" value="7"/>
</dbReference>
<keyword evidence="5 9" id="KW-1133">Transmembrane helix</keyword>
<feature type="domain" description="Cadherin" evidence="10">
    <location>
        <begin position="700"/>
        <end position="805"/>
    </location>
</feature>
<keyword evidence="12" id="KW-1185">Reference proteome</keyword>
<evidence type="ECO:0000256" key="9">
    <source>
        <dbReference type="SAM" id="Phobius"/>
    </source>
</evidence>
<feature type="transmembrane region" description="Helical" evidence="9">
    <location>
        <begin position="1155"/>
        <end position="1176"/>
    </location>
</feature>
<keyword evidence="3" id="KW-0677">Repeat</keyword>
<dbReference type="EMBL" id="JAEAOA010001692">
    <property type="protein sequence ID" value="KAK3610664.1"/>
    <property type="molecule type" value="Genomic_DNA"/>
</dbReference>
<feature type="domain" description="Cadherin" evidence="10">
    <location>
        <begin position="480"/>
        <end position="583"/>
    </location>
</feature>
<dbReference type="SUPFAM" id="SSF49313">
    <property type="entry name" value="Cadherin-like"/>
    <property type="match status" value="7"/>
</dbReference>
<dbReference type="PANTHER" id="PTHR24026:SF133">
    <property type="entry name" value="CADHERIN-RELATED FAMILY MEMBER 2"/>
    <property type="match status" value="1"/>
</dbReference>
<evidence type="ECO:0000256" key="3">
    <source>
        <dbReference type="ARBA" id="ARBA00022737"/>
    </source>
</evidence>
<feature type="domain" description="Cadherin" evidence="10">
    <location>
        <begin position="597"/>
        <end position="699"/>
    </location>
</feature>
<dbReference type="InterPro" id="IPR015919">
    <property type="entry name" value="Cadherin-like_sf"/>
</dbReference>
<evidence type="ECO:0000256" key="6">
    <source>
        <dbReference type="ARBA" id="ARBA00023136"/>
    </source>
</evidence>
<evidence type="ECO:0000256" key="8">
    <source>
        <dbReference type="SAM" id="MobiDB-lite"/>
    </source>
</evidence>
<evidence type="ECO:0000256" key="4">
    <source>
        <dbReference type="ARBA" id="ARBA00022837"/>
    </source>
</evidence>
<dbReference type="GO" id="GO:0007156">
    <property type="term" value="P:homophilic cell adhesion via plasma membrane adhesion molecules"/>
    <property type="evidence" value="ECO:0007669"/>
    <property type="project" value="InterPro"/>
</dbReference>
<dbReference type="GO" id="GO:0005886">
    <property type="term" value="C:plasma membrane"/>
    <property type="evidence" value="ECO:0007669"/>
    <property type="project" value="InterPro"/>
</dbReference>
<reference evidence="11" key="1">
    <citation type="journal article" date="2021" name="Genome Biol. Evol.">
        <title>A High-Quality Reference Genome for a Parasitic Bivalve with Doubly Uniparental Inheritance (Bivalvia: Unionida).</title>
        <authorList>
            <person name="Smith C.H."/>
        </authorList>
    </citation>
    <scope>NUCLEOTIDE SEQUENCE</scope>
    <source>
        <strain evidence="11">CHS0354</strain>
    </source>
</reference>
<sequence>MRSGALSAEISKYLIILGITGTTLFILRGNHTENTDNKMTFNTDSAATAEYINLIPTSNTQTAEANITLKKKLDRELVENFIELIFSLSDIHDTVYKTVRLYITDVCDEAPQFVRLSYTLEINETDVNQSTRVYTEVHATDKDNGNNAVVNYKMEPKTESLYWREKYMEKFSMNYSDGSLFLLKSLDFEENSFYQFTVYAHDPCNLTAQTPADLSIRVKDVQDQPPFFVGLPYMKSIKEGNYSNEPLLNVTAFDGDRGIPNAVEYFIDNRTACSSAPDLEACKFCYNLFAIDSLTGSITVTGYLDWERPEVQRAFGICTIIVEAKENDTNHATQKGATVSNTTVTLTIVDANNHGPKFANKSYTARIRENAAKNSPVTFDGDTTGIYVSDYDQGSNSQFIVKLSCESSSNCDTFEVVPATIIKDGILTIRVNNSFHLNYETRRNITITVIATDGIGKKHTDTATVVVQIENENEFAPVFRNETYEVWIKEGTANKTSVINVTATDEDRNGSDMISYSLSGGDNFFSVDNTTGEVVTNCDPKDLDREHVDKLYLRLTATDEGHRISQTQLIVNLEDVNDNPPIFQASRYTAILDENLGTFINQSFLTVKATDNDHPRTNNSKVSYEFRNISDFEQNFTIDSRNGEIRLASTLDYEALNNTLQGVINLTIFAYNDHNDQQMVGNATITIFIQDLNDNVPQFSQNMYYGTVKETARPGASVAEINAKDADATYKNSEISFAIEPGRVDFQINSSTGIVSVGPGANFDRDAMNSYNLTIIAIDHGAYPHTATTTLKVTIEDVNNKSPRFQMPNYAVEVHEDMPVGSLVINCNANDTDENASLRYIITINKEKKRQGQSFEVLFKQSYIGINELNGSLYVLSLLDREAVAELELTVIVNDTLAEGNQTQTDTATVNITVLDVDDNPPRFTHGNGLRVGMRRTIELGKEIFELRGYVTDEDLPQNAINKWIFNTSSFKMTRDLEKTLTDKDRGNRCDDPICVNSDGTIVNNMYYTQDMSGFFNVTVLVKDDAGNDTTHILIFLVADAQVLKMTLYGSRTNVALIKDTVLSDCSNVTGLLFVYDSIADHKTDDGAVETFKTDLFFHIQDHKNNKVLSAEEAKRLLDEYADNLYYARMKHNIVSIESSLKYGPSDDDSTKTTYVMAAVIALLALVVLIVGYMFFSSSNRYKRKLRAAMPPEKEINIKQKDEFITPGSNMYAYKENPLLNTLYAPPIYEEVDAKSHNSLDTNDVDDAKLSPKGELEEREVTLDMYGEDNCVSKLTEDPLEAALREHDAQKQASIHKVGRSRVGHGENEDNEEQMVTGFINNGFHHDLELETSEI</sequence>
<dbReference type="FunFam" id="2.60.40.60:FF:000020">
    <property type="entry name" value="Dachsous cadherin-related 1b"/>
    <property type="match status" value="2"/>
</dbReference>
<reference evidence="11" key="3">
    <citation type="submission" date="2023-05" db="EMBL/GenBank/DDBJ databases">
        <authorList>
            <person name="Smith C.H."/>
        </authorList>
    </citation>
    <scope>NUCLEOTIDE SEQUENCE</scope>
    <source>
        <strain evidence="11">CHS0354</strain>
        <tissue evidence="11">Mantle</tissue>
    </source>
</reference>
<proteinExistence type="predicted"/>
<dbReference type="Pfam" id="PF00028">
    <property type="entry name" value="Cadherin"/>
    <property type="match status" value="5"/>
</dbReference>
<evidence type="ECO:0000256" key="7">
    <source>
        <dbReference type="PROSITE-ProRule" id="PRU00043"/>
    </source>
</evidence>
<evidence type="ECO:0000256" key="5">
    <source>
        <dbReference type="ARBA" id="ARBA00022989"/>
    </source>
</evidence>
<dbReference type="PROSITE" id="PS00232">
    <property type="entry name" value="CADHERIN_1"/>
    <property type="match status" value="2"/>
</dbReference>
<evidence type="ECO:0000313" key="11">
    <source>
        <dbReference type="EMBL" id="KAK3610664.1"/>
    </source>
</evidence>